<dbReference type="Pfam" id="PF24042">
    <property type="entry name" value="DUF7351"/>
    <property type="match status" value="1"/>
</dbReference>
<feature type="region of interest" description="Disordered" evidence="1">
    <location>
        <begin position="1"/>
        <end position="42"/>
    </location>
</feature>
<evidence type="ECO:0000256" key="1">
    <source>
        <dbReference type="SAM" id="MobiDB-lite"/>
    </source>
</evidence>
<dbReference type="InterPro" id="IPR055775">
    <property type="entry name" value="DUF7351"/>
</dbReference>
<gene>
    <name evidence="4" type="ORF">ATJ93_0631</name>
</gene>
<evidence type="ECO:0000259" key="2">
    <source>
        <dbReference type="Pfam" id="PF24038"/>
    </source>
</evidence>
<dbReference type="AlphaFoldDB" id="A0A3R7HKC0"/>
<sequence>MSSQDGRASSTETRDDGTEPGISDATADESGATGETEQVSLPSDAFQALGNDVRTGILETLADRTTGEGASSASFSELFEASDVDTTAGFAYHLRQLEGSYVRKVGDGSEAGETEDGEGYELTYAGRRIAQAIAAGTYTRRVDHPSVALEDPCPFCDRETLEARSRDNVVTVSCAGCDRTVLDLGFPPSGLESHGDEFPDALDRYHRHRLGRMRGGLCPDCGGTVAARLVEPSEDVQDELPAEHADHVQAELECESCGTTTRCPVSLTLLDHSAVVAFYRDHGREVDDRPIWNVGAEWAEAVLSEDPFAVRIVVEFEADVLALYVDETLSVVDVQRSTTDPTDEAASDAGSEPETETRADASAETVSPQPEPDVDAGQPADSTASTGS</sequence>
<evidence type="ECO:0000259" key="3">
    <source>
        <dbReference type="Pfam" id="PF24042"/>
    </source>
</evidence>
<evidence type="ECO:0000313" key="4">
    <source>
        <dbReference type="EMBL" id="RKD97641.1"/>
    </source>
</evidence>
<proteinExistence type="predicted"/>
<accession>A0A3R7HKC0</accession>
<dbReference type="Proteomes" id="UP000283805">
    <property type="component" value="Unassembled WGS sequence"/>
</dbReference>
<dbReference type="Pfam" id="PF24038">
    <property type="entry name" value="DUF7347"/>
    <property type="match status" value="1"/>
</dbReference>
<evidence type="ECO:0000313" key="5">
    <source>
        <dbReference type="Proteomes" id="UP000283805"/>
    </source>
</evidence>
<dbReference type="RefSeq" id="WP_245977499.1">
    <property type="nucleotide sequence ID" value="NZ_RAPO01000001.1"/>
</dbReference>
<dbReference type="EMBL" id="RAPO01000001">
    <property type="protein sequence ID" value="RKD97641.1"/>
    <property type="molecule type" value="Genomic_DNA"/>
</dbReference>
<dbReference type="InterPro" id="IPR036388">
    <property type="entry name" value="WH-like_DNA-bd_sf"/>
</dbReference>
<name>A0A3R7HKC0_9EURY</name>
<feature type="compositionally biased region" description="Acidic residues" evidence="1">
    <location>
        <begin position="341"/>
        <end position="354"/>
    </location>
</feature>
<dbReference type="Gene3D" id="1.10.10.10">
    <property type="entry name" value="Winged helix-like DNA-binding domain superfamily/Winged helix DNA-binding domain"/>
    <property type="match status" value="1"/>
</dbReference>
<dbReference type="InterPro" id="IPR055771">
    <property type="entry name" value="DUF7347"/>
</dbReference>
<feature type="domain" description="DUF7347" evidence="2">
    <location>
        <begin position="42"/>
        <end position="133"/>
    </location>
</feature>
<comment type="caution">
    <text evidence="4">The sequence shown here is derived from an EMBL/GenBank/DDBJ whole genome shotgun (WGS) entry which is preliminary data.</text>
</comment>
<organism evidence="4 5">
    <name type="scientific">Halopiger aswanensis</name>
    <dbReference type="NCBI Taxonomy" id="148449"/>
    <lineage>
        <taxon>Archaea</taxon>
        <taxon>Methanobacteriati</taxon>
        <taxon>Methanobacteriota</taxon>
        <taxon>Stenosarchaea group</taxon>
        <taxon>Halobacteria</taxon>
        <taxon>Halobacteriales</taxon>
        <taxon>Natrialbaceae</taxon>
        <taxon>Halopiger</taxon>
    </lineage>
</organism>
<feature type="domain" description="DUF7351" evidence="3">
    <location>
        <begin position="151"/>
        <end position="331"/>
    </location>
</feature>
<keyword evidence="5" id="KW-1185">Reference proteome</keyword>
<reference evidence="4 5" key="1">
    <citation type="submission" date="2018-09" db="EMBL/GenBank/DDBJ databases">
        <title>Genomic Encyclopedia of Archaeal and Bacterial Type Strains, Phase II (KMG-II): from individual species to whole genera.</title>
        <authorList>
            <person name="Goeker M."/>
        </authorList>
    </citation>
    <scope>NUCLEOTIDE SEQUENCE [LARGE SCALE GENOMIC DNA]</scope>
    <source>
        <strain evidence="4 5">DSM 13151</strain>
    </source>
</reference>
<protein>
    <recommendedName>
        <fullName evidence="6">ArsR family transcriptional regulator</fullName>
    </recommendedName>
</protein>
<feature type="compositionally biased region" description="Polar residues" evidence="1">
    <location>
        <begin position="1"/>
        <end position="11"/>
    </location>
</feature>
<feature type="region of interest" description="Disordered" evidence="1">
    <location>
        <begin position="335"/>
        <end position="388"/>
    </location>
</feature>
<evidence type="ECO:0008006" key="6">
    <source>
        <dbReference type="Google" id="ProtNLM"/>
    </source>
</evidence>